<proteinExistence type="predicted"/>
<reference evidence="1" key="1">
    <citation type="submission" date="2025-08" db="UniProtKB">
        <authorList>
            <consortium name="Ensembl"/>
        </authorList>
    </citation>
    <scope>IDENTIFICATION</scope>
</reference>
<dbReference type="Proteomes" id="UP000694428">
    <property type="component" value="Unplaced"/>
</dbReference>
<reference evidence="1" key="2">
    <citation type="submission" date="2025-09" db="UniProtKB">
        <authorList>
            <consortium name="Ensembl"/>
        </authorList>
    </citation>
    <scope>IDENTIFICATION</scope>
</reference>
<sequence>MGLNEQIYTGASEVLSRVAPCQRSLMCAVSALPFLSCRMHTGCTLGPTLHIWLMVRFCSTDISEIMSLDLRRSSICTDCHRPTDTVTVMSWPGEPSPHTHKGSSSDKLQDALIPGLQSLEKVVTWECKKWVCSQLRKAVQTHMPVLPDAAILLQSWTAPQKPFI</sequence>
<organism evidence="1 2">
    <name type="scientific">Pavo cristatus</name>
    <name type="common">Indian peafowl</name>
    <name type="synonym">Blue peafowl</name>
    <dbReference type="NCBI Taxonomy" id="9049"/>
    <lineage>
        <taxon>Eukaryota</taxon>
        <taxon>Metazoa</taxon>
        <taxon>Chordata</taxon>
        <taxon>Craniata</taxon>
        <taxon>Vertebrata</taxon>
        <taxon>Euteleostomi</taxon>
        <taxon>Archelosauria</taxon>
        <taxon>Archosauria</taxon>
        <taxon>Dinosauria</taxon>
        <taxon>Saurischia</taxon>
        <taxon>Theropoda</taxon>
        <taxon>Coelurosauria</taxon>
        <taxon>Aves</taxon>
        <taxon>Neognathae</taxon>
        <taxon>Galloanserae</taxon>
        <taxon>Galliformes</taxon>
        <taxon>Phasianidae</taxon>
        <taxon>Phasianinae</taxon>
        <taxon>Pavo</taxon>
    </lineage>
</organism>
<dbReference type="Ensembl" id="ENSPSTT00000008585.1">
    <property type="protein sequence ID" value="ENSPSTP00000008173.1"/>
    <property type="gene ID" value="ENSPSTG00000005767.1"/>
</dbReference>
<name>A0A8C9EZ95_PAVCR</name>
<protein>
    <submittedName>
        <fullName evidence="1">Uncharacterized protein</fullName>
    </submittedName>
</protein>
<evidence type="ECO:0000313" key="2">
    <source>
        <dbReference type="Proteomes" id="UP000694428"/>
    </source>
</evidence>
<accession>A0A8C9EZ95</accession>
<evidence type="ECO:0000313" key="1">
    <source>
        <dbReference type="Ensembl" id="ENSPSTP00000008173.1"/>
    </source>
</evidence>
<keyword evidence="2" id="KW-1185">Reference proteome</keyword>
<dbReference type="AlphaFoldDB" id="A0A8C9EZ95"/>